<feature type="signal peptide" evidence="1">
    <location>
        <begin position="1"/>
        <end position="23"/>
    </location>
</feature>
<reference evidence="2" key="1">
    <citation type="submission" date="2020-01" db="EMBL/GenBank/DDBJ databases">
        <title>Development of genomics and gene disruption for Polysphondylium violaceum indicates a role for the polyketide synthase stlB in stalk morphogenesis.</title>
        <authorList>
            <person name="Narita B."/>
            <person name="Kawabe Y."/>
            <person name="Kin K."/>
            <person name="Saito T."/>
            <person name="Gibbs R."/>
            <person name="Kuspa A."/>
            <person name="Muzny D."/>
            <person name="Queller D."/>
            <person name="Richards S."/>
            <person name="Strassman J."/>
            <person name="Sucgang R."/>
            <person name="Worley K."/>
            <person name="Schaap P."/>
        </authorList>
    </citation>
    <scope>NUCLEOTIDE SEQUENCE</scope>
    <source>
        <strain evidence="2">QSvi11</strain>
    </source>
</reference>
<feature type="chain" id="PRO_5035249467" evidence="1">
    <location>
        <begin position="24"/>
        <end position="102"/>
    </location>
</feature>
<keyword evidence="3" id="KW-1185">Reference proteome</keyword>
<dbReference type="AlphaFoldDB" id="A0A8J4Q0A5"/>
<dbReference type="OrthoDB" id="22207at2759"/>
<comment type="caution">
    <text evidence="2">The sequence shown here is derived from an EMBL/GenBank/DDBJ whole genome shotgun (WGS) entry which is preliminary data.</text>
</comment>
<evidence type="ECO:0000313" key="3">
    <source>
        <dbReference type="Proteomes" id="UP000695562"/>
    </source>
</evidence>
<name>A0A8J4Q0A5_9MYCE</name>
<evidence type="ECO:0000313" key="2">
    <source>
        <dbReference type="EMBL" id="KAF2077543.1"/>
    </source>
</evidence>
<proteinExistence type="predicted"/>
<sequence>MKSTTLILSIIISIIFAVSCVSASQNFECSFTCTDGTKSILPFISSKEDCKLAVYYSECPNRKIPSTEHKYCVPWCEPCNQCPPMGSNKIESFSFLNISTSC</sequence>
<organism evidence="2 3">
    <name type="scientific">Polysphondylium violaceum</name>
    <dbReference type="NCBI Taxonomy" id="133409"/>
    <lineage>
        <taxon>Eukaryota</taxon>
        <taxon>Amoebozoa</taxon>
        <taxon>Evosea</taxon>
        <taxon>Eumycetozoa</taxon>
        <taxon>Dictyostelia</taxon>
        <taxon>Dictyosteliales</taxon>
        <taxon>Dictyosteliaceae</taxon>
        <taxon>Polysphondylium</taxon>
    </lineage>
</organism>
<keyword evidence="1" id="KW-0732">Signal</keyword>
<evidence type="ECO:0000256" key="1">
    <source>
        <dbReference type="SAM" id="SignalP"/>
    </source>
</evidence>
<dbReference type="PROSITE" id="PS51257">
    <property type="entry name" value="PROKAR_LIPOPROTEIN"/>
    <property type="match status" value="1"/>
</dbReference>
<dbReference type="Proteomes" id="UP000695562">
    <property type="component" value="Unassembled WGS sequence"/>
</dbReference>
<dbReference type="EMBL" id="AJWJ01000026">
    <property type="protein sequence ID" value="KAF2077543.1"/>
    <property type="molecule type" value="Genomic_DNA"/>
</dbReference>
<gene>
    <name evidence="2" type="ORF">CYY_001161</name>
</gene>
<accession>A0A8J4Q0A5</accession>
<protein>
    <submittedName>
        <fullName evidence="2">Uncharacterized protein</fullName>
    </submittedName>
</protein>